<dbReference type="AlphaFoldDB" id="A0A0G0I784"/>
<sequence>MKIVYIIVSLLLVFLIYDNFFSQHSRQTPSVTINSPTPTPTQPSNKIVEPVAEFKTRITKKFYGTYITPQNSPIKPEKFTGFHTAVDVEYEDIKGDVPVYSIDDGQVIYSGQVNGYGGFIAIQYPQYIGIYGHLQPKSLLPNKSVIKKGNVIGILGQAYSAETDGERKHLHFAILKSVKLDFRGYVQTESELSLWIDPLTLFP</sequence>
<dbReference type="SUPFAM" id="SSF51261">
    <property type="entry name" value="Duplicated hybrid motif"/>
    <property type="match status" value="1"/>
</dbReference>
<dbReference type="Pfam" id="PF01551">
    <property type="entry name" value="Peptidase_M23"/>
    <property type="match status" value="1"/>
</dbReference>
<name>A0A0G0I784_9BACT</name>
<dbReference type="EMBL" id="LBTX01000006">
    <property type="protein sequence ID" value="KKQ50412.1"/>
    <property type="molecule type" value="Genomic_DNA"/>
</dbReference>
<proteinExistence type="predicted"/>
<dbReference type="PATRIC" id="fig|1618488.3.peg.367"/>
<evidence type="ECO:0000259" key="1">
    <source>
        <dbReference type="Pfam" id="PF01551"/>
    </source>
</evidence>
<dbReference type="InterPro" id="IPR011055">
    <property type="entry name" value="Dup_hybrid_motif"/>
</dbReference>
<dbReference type="InterPro" id="IPR016047">
    <property type="entry name" value="M23ase_b-sheet_dom"/>
</dbReference>
<dbReference type="PANTHER" id="PTHR21666">
    <property type="entry name" value="PEPTIDASE-RELATED"/>
    <property type="match status" value="1"/>
</dbReference>
<dbReference type="GO" id="GO:0004222">
    <property type="term" value="F:metalloendopeptidase activity"/>
    <property type="evidence" value="ECO:0007669"/>
    <property type="project" value="TreeGrafter"/>
</dbReference>
<evidence type="ECO:0000313" key="2">
    <source>
        <dbReference type="EMBL" id="KKQ50412.1"/>
    </source>
</evidence>
<dbReference type="Proteomes" id="UP000034231">
    <property type="component" value="Unassembled WGS sequence"/>
</dbReference>
<reference evidence="2 3" key="1">
    <citation type="journal article" date="2015" name="Nature">
        <title>rRNA introns, odd ribosomes, and small enigmatic genomes across a large radiation of phyla.</title>
        <authorList>
            <person name="Brown C.T."/>
            <person name="Hug L.A."/>
            <person name="Thomas B.C."/>
            <person name="Sharon I."/>
            <person name="Castelle C.J."/>
            <person name="Singh A."/>
            <person name="Wilkins M.J."/>
            <person name="Williams K.H."/>
            <person name="Banfield J.F."/>
        </authorList>
    </citation>
    <scope>NUCLEOTIDE SEQUENCE [LARGE SCALE GENOMIC DNA]</scope>
</reference>
<dbReference type="InterPro" id="IPR050570">
    <property type="entry name" value="Cell_wall_metabolism_enzyme"/>
</dbReference>
<dbReference type="PANTHER" id="PTHR21666:SF270">
    <property type="entry name" value="MUREIN HYDROLASE ACTIVATOR ENVC"/>
    <property type="match status" value="1"/>
</dbReference>
<dbReference type="CDD" id="cd12797">
    <property type="entry name" value="M23_peptidase"/>
    <property type="match status" value="1"/>
</dbReference>
<protein>
    <recommendedName>
        <fullName evidence="1">M23ase beta-sheet core domain-containing protein</fullName>
    </recommendedName>
</protein>
<gene>
    <name evidence="2" type="ORF">US68_C0006G0092</name>
</gene>
<dbReference type="Gene3D" id="2.70.70.10">
    <property type="entry name" value="Glucose Permease (Domain IIA)"/>
    <property type="match status" value="1"/>
</dbReference>
<organism evidence="2 3">
    <name type="scientific">Candidatus Shapirobacteria bacterium GW2011_GWE1_38_10</name>
    <dbReference type="NCBI Taxonomy" id="1618488"/>
    <lineage>
        <taxon>Bacteria</taxon>
        <taxon>Candidatus Shapironibacteriota</taxon>
    </lineage>
</organism>
<accession>A0A0G0I784</accession>
<evidence type="ECO:0000313" key="3">
    <source>
        <dbReference type="Proteomes" id="UP000034231"/>
    </source>
</evidence>
<feature type="domain" description="M23ase beta-sheet core" evidence="1">
    <location>
        <begin position="82"/>
        <end position="176"/>
    </location>
</feature>
<comment type="caution">
    <text evidence="2">The sequence shown here is derived from an EMBL/GenBank/DDBJ whole genome shotgun (WGS) entry which is preliminary data.</text>
</comment>